<feature type="binding site" evidence="8">
    <location>
        <position position="142"/>
    </location>
    <ligand>
        <name>ATP</name>
        <dbReference type="ChEBI" id="CHEBI:30616"/>
    </ligand>
</feature>
<dbReference type="OrthoDB" id="63267at2759"/>
<dbReference type="SMART" id="SM00220">
    <property type="entry name" value="S_TKc"/>
    <property type="match status" value="1"/>
</dbReference>
<feature type="domain" description="PH" evidence="10">
    <location>
        <begin position="8"/>
        <end position="102"/>
    </location>
</feature>
<dbReference type="SUPFAM" id="SSF56112">
    <property type="entry name" value="Protein kinase-like (PK-like)"/>
    <property type="match status" value="1"/>
</dbReference>
<dbReference type="Gene3D" id="1.10.510.10">
    <property type="entry name" value="Transferase(Phosphotransferase) domain 1"/>
    <property type="match status" value="1"/>
</dbReference>
<evidence type="ECO:0000259" key="11">
    <source>
        <dbReference type="PROSITE" id="PS50011"/>
    </source>
</evidence>
<dbReference type="Pfam" id="PF00069">
    <property type="entry name" value="Pkinase"/>
    <property type="match status" value="1"/>
</dbReference>
<dbReference type="CDD" id="cd05123">
    <property type="entry name" value="STKc_AGC"/>
    <property type="match status" value="1"/>
</dbReference>
<sequence>MATGYNCGLYWRGWLFKKSSFFGIWHRCFCELQFNEFYIRKNNFSLQPVQTIILDKTVKIELINHRKYVGFSICLNSDFLLFKSNNEEEILQWVVALKSSICNCSSSISITNFKAISVIGRGFFGKVSLYQEKKTKNLFAIKSIHKAPLMMDHHTDIILGEINIMKGLYHSPFVVDLKFAFQSATKFYIGMEYLPGGDLLTLLSNTPNLLTMFDIKLILAQLCLALHHLHMQNLIYRDLKPENVLFRNDGYVKLIDFGLAKILEPDNQTTSTFCGTPEFVAPEMVKREKYTYSVDWWSFGILAYEMLYKKTPFFDENLNKIYGRILTSSVTYPLNADPTAVSFIEMLLAKNPERRGGYEEIISHEFFNEIDFEKVMKREYKPDFVPTLDRPTDTRYFDRMFTSERAYDSFASPVFGCSAMFADFNFDGISTPSEMIMQ</sequence>
<evidence type="ECO:0000256" key="8">
    <source>
        <dbReference type="PROSITE-ProRule" id="PRU10141"/>
    </source>
</evidence>
<dbReference type="FunFam" id="1.10.510.10:FF:000008">
    <property type="entry name" value="Non-specific serine/threonine protein kinase"/>
    <property type="match status" value="1"/>
</dbReference>
<evidence type="ECO:0000256" key="6">
    <source>
        <dbReference type="ARBA" id="ARBA00022777"/>
    </source>
</evidence>
<dbReference type="SMART" id="SM00233">
    <property type="entry name" value="PH"/>
    <property type="match status" value="1"/>
</dbReference>
<evidence type="ECO:0000256" key="1">
    <source>
        <dbReference type="ARBA" id="ARBA00006935"/>
    </source>
</evidence>
<dbReference type="Proteomes" id="UP000179807">
    <property type="component" value="Unassembled WGS sequence"/>
</dbReference>
<accession>A0A1J4JCD1</accession>
<comment type="similarity">
    <text evidence="1">Belongs to the protein kinase superfamily. AGC Ser/Thr protein kinase family. RAC subfamily.</text>
</comment>
<keyword evidence="2 9" id="KW-0723">Serine/threonine-protein kinase</keyword>
<dbReference type="PROSITE" id="PS51285">
    <property type="entry name" value="AGC_KINASE_CTER"/>
    <property type="match status" value="1"/>
</dbReference>
<proteinExistence type="inferred from homology"/>
<dbReference type="InterPro" id="IPR008271">
    <property type="entry name" value="Ser/Thr_kinase_AS"/>
</dbReference>
<dbReference type="EMBL" id="MLAK01001267">
    <property type="protein sequence ID" value="OHS95069.1"/>
    <property type="molecule type" value="Genomic_DNA"/>
</dbReference>
<dbReference type="SUPFAM" id="SSF50729">
    <property type="entry name" value="PH domain-like"/>
    <property type="match status" value="1"/>
</dbReference>
<evidence type="ECO:0000259" key="10">
    <source>
        <dbReference type="PROSITE" id="PS50003"/>
    </source>
</evidence>
<dbReference type="PANTHER" id="PTHR24351">
    <property type="entry name" value="RIBOSOMAL PROTEIN S6 KINASE"/>
    <property type="match status" value="1"/>
</dbReference>
<dbReference type="GO" id="GO:0005524">
    <property type="term" value="F:ATP binding"/>
    <property type="evidence" value="ECO:0007669"/>
    <property type="project" value="UniProtKB-UniRule"/>
</dbReference>
<evidence type="ECO:0000256" key="9">
    <source>
        <dbReference type="RuleBase" id="RU000304"/>
    </source>
</evidence>
<dbReference type="PROSITE" id="PS00107">
    <property type="entry name" value="PROTEIN_KINASE_ATP"/>
    <property type="match status" value="1"/>
</dbReference>
<evidence type="ECO:0000313" key="14">
    <source>
        <dbReference type="Proteomes" id="UP000179807"/>
    </source>
</evidence>
<dbReference type="InterPro" id="IPR011993">
    <property type="entry name" value="PH-like_dom_sf"/>
</dbReference>
<comment type="caution">
    <text evidence="13">The sequence shown here is derived from an EMBL/GenBank/DDBJ whole genome shotgun (WGS) entry which is preliminary data.</text>
</comment>
<dbReference type="VEuPathDB" id="TrichDB:TRFO_38736"/>
<evidence type="ECO:0000256" key="3">
    <source>
        <dbReference type="ARBA" id="ARBA00022553"/>
    </source>
</evidence>
<dbReference type="GO" id="GO:0004674">
    <property type="term" value="F:protein serine/threonine kinase activity"/>
    <property type="evidence" value="ECO:0007669"/>
    <property type="project" value="UniProtKB-KW"/>
</dbReference>
<dbReference type="PROSITE" id="PS50011">
    <property type="entry name" value="PROTEIN_KINASE_DOM"/>
    <property type="match status" value="1"/>
</dbReference>
<dbReference type="Pfam" id="PF00169">
    <property type="entry name" value="PH"/>
    <property type="match status" value="1"/>
</dbReference>
<evidence type="ECO:0000259" key="12">
    <source>
        <dbReference type="PROSITE" id="PS51285"/>
    </source>
</evidence>
<dbReference type="RefSeq" id="XP_068348206.1">
    <property type="nucleotide sequence ID" value="XM_068512230.1"/>
</dbReference>
<evidence type="ECO:0000313" key="13">
    <source>
        <dbReference type="EMBL" id="OHS95069.1"/>
    </source>
</evidence>
<evidence type="ECO:0000256" key="5">
    <source>
        <dbReference type="ARBA" id="ARBA00022741"/>
    </source>
</evidence>
<keyword evidence="14" id="KW-1185">Reference proteome</keyword>
<keyword evidence="6 13" id="KW-0418">Kinase</keyword>
<dbReference type="PROSITE" id="PS50003">
    <property type="entry name" value="PH_DOMAIN"/>
    <property type="match status" value="1"/>
</dbReference>
<dbReference type="AlphaFoldDB" id="A0A1J4JCD1"/>
<organism evidence="13 14">
    <name type="scientific">Tritrichomonas foetus</name>
    <dbReference type="NCBI Taxonomy" id="1144522"/>
    <lineage>
        <taxon>Eukaryota</taxon>
        <taxon>Metamonada</taxon>
        <taxon>Parabasalia</taxon>
        <taxon>Tritrichomonadida</taxon>
        <taxon>Tritrichomonadidae</taxon>
        <taxon>Tritrichomonas</taxon>
    </lineage>
</organism>
<dbReference type="InterPro" id="IPR000719">
    <property type="entry name" value="Prot_kinase_dom"/>
</dbReference>
<evidence type="ECO:0000256" key="7">
    <source>
        <dbReference type="ARBA" id="ARBA00022840"/>
    </source>
</evidence>
<keyword evidence="3" id="KW-0597">Phosphoprotein</keyword>
<dbReference type="Gene3D" id="2.30.29.30">
    <property type="entry name" value="Pleckstrin-homology domain (PH domain)/Phosphotyrosine-binding domain (PTB)"/>
    <property type="match status" value="1"/>
</dbReference>
<feature type="domain" description="Protein kinase" evidence="11">
    <location>
        <begin position="113"/>
        <end position="367"/>
    </location>
</feature>
<dbReference type="CDD" id="cd00821">
    <property type="entry name" value="PH"/>
    <property type="match status" value="1"/>
</dbReference>
<keyword evidence="7 8" id="KW-0067">ATP-binding</keyword>
<name>A0A1J4JCD1_9EUKA</name>
<reference evidence="13" key="1">
    <citation type="submission" date="2016-10" db="EMBL/GenBank/DDBJ databases">
        <authorList>
            <person name="Benchimol M."/>
            <person name="Almeida L.G."/>
            <person name="Vasconcelos A.T."/>
            <person name="Perreira-Neves A."/>
            <person name="Rosa I.A."/>
            <person name="Tasca T."/>
            <person name="Bogo M.R."/>
            <person name="de Souza W."/>
        </authorList>
    </citation>
    <scope>NUCLEOTIDE SEQUENCE [LARGE SCALE GENOMIC DNA]</scope>
    <source>
        <strain evidence="13">K</strain>
    </source>
</reference>
<dbReference type="GeneID" id="94846934"/>
<dbReference type="InterPro" id="IPR011009">
    <property type="entry name" value="Kinase-like_dom_sf"/>
</dbReference>
<dbReference type="PROSITE" id="PS00108">
    <property type="entry name" value="PROTEIN_KINASE_ST"/>
    <property type="match status" value="1"/>
</dbReference>
<feature type="domain" description="AGC-kinase C-terminal" evidence="12">
    <location>
        <begin position="368"/>
        <end position="438"/>
    </location>
</feature>
<dbReference type="InterPro" id="IPR045270">
    <property type="entry name" value="STKc_AGC"/>
</dbReference>
<keyword evidence="4" id="KW-0808">Transferase</keyword>
<dbReference type="InterPro" id="IPR001849">
    <property type="entry name" value="PH_domain"/>
</dbReference>
<keyword evidence="5 8" id="KW-0547">Nucleotide-binding</keyword>
<evidence type="ECO:0000256" key="2">
    <source>
        <dbReference type="ARBA" id="ARBA00022527"/>
    </source>
</evidence>
<dbReference type="InterPro" id="IPR000961">
    <property type="entry name" value="AGC-kinase_C"/>
</dbReference>
<gene>
    <name evidence="13" type="primary">pkbA</name>
    <name evidence="13" type="ORF">TRFO_38736</name>
</gene>
<evidence type="ECO:0000256" key="4">
    <source>
        <dbReference type="ARBA" id="ARBA00022679"/>
    </source>
</evidence>
<dbReference type="InterPro" id="IPR017441">
    <property type="entry name" value="Protein_kinase_ATP_BS"/>
</dbReference>
<dbReference type="SMART" id="SM00133">
    <property type="entry name" value="S_TK_X"/>
    <property type="match status" value="1"/>
</dbReference>
<protein>
    <submittedName>
        <fullName evidence="13">RAC family serine/threonine-protein kinase like protein</fullName>
    </submittedName>
</protein>
<dbReference type="Gene3D" id="3.30.200.20">
    <property type="entry name" value="Phosphorylase Kinase, domain 1"/>
    <property type="match status" value="1"/>
</dbReference>